<proteinExistence type="predicted"/>
<evidence type="ECO:0000313" key="2">
    <source>
        <dbReference type="EMBL" id="RCJ20354.1"/>
    </source>
</evidence>
<accession>A0A367QAM7</accession>
<dbReference type="NCBIfam" id="TIGR02595">
    <property type="entry name" value="PEP_CTERM"/>
    <property type="match status" value="1"/>
</dbReference>
<evidence type="ECO:0000313" key="3">
    <source>
        <dbReference type="Proteomes" id="UP000252107"/>
    </source>
</evidence>
<dbReference type="InterPro" id="IPR013424">
    <property type="entry name" value="Ice-binding_C"/>
</dbReference>
<dbReference type="Proteomes" id="UP000252107">
    <property type="component" value="Unassembled WGS sequence"/>
</dbReference>
<name>A0A367QAM7_9NOSO</name>
<comment type="caution">
    <text evidence="2">The sequence shown here is derived from an EMBL/GenBank/DDBJ whole genome shotgun (WGS) entry which is preliminary data.</text>
</comment>
<feature type="chain" id="PRO_5016927277" evidence="1">
    <location>
        <begin position="28"/>
        <end position="184"/>
    </location>
</feature>
<reference evidence="2" key="1">
    <citation type="submission" date="2016-04" db="EMBL/GenBank/DDBJ databases">
        <authorList>
            <person name="Tabuchi Yagui T.R."/>
        </authorList>
    </citation>
    <scope>NUCLEOTIDE SEQUENCE [LARGE SCALE GENOMIC DNA]</scope>
    <source>
        <strain evidence="2">NIES-26</strain>
    </source>
</reference>
<evidence type="ECO:0000256" key="1">
    <source>
        <dbReference type="SAM" id="SignalP"/>
    </source>
</evidence>
<protein>
    <submittedName>
        <fullName evidence="2">PEP-CTERM domain protein</fullName>
    </submittedName>
</protein>
<organism evidence="2 3">
    <name type="scientific">Nostoc minutum NIES-26</name>
    <dbReference type="NCBI Taxonomy" id="1844469"/>
    <lineage>
        <taxon>Bacteria</taxon>
        <taxon>Bacillati</taxon>
        <taxon>Cyanobacteriota</taxon>
        <taxon>Cyanophyceae</taxon>
        <taxon>Nostocales</taxon>
        <taxon>Nostocaceae</taxon>
        <taxon>Nostoc</taxon>
    </lineage>
</organism>
<dbReference type="AlphaFoldDB" id="A0A367QAM7"/>
<dbReference type="EMBL" id="LXQD01000337">
    <property type="protein sequence ID" value="RCJ20354.1"/>
    <property type="molecule type" value="Genomic_DNA"/>
</dbReference>
<sequence>MKLAKNFGVATVAVAISVAAGAIPTQAAVVNYDFMVNAIAGDYPGQYYGSFSYDDSTLTGTGEETLGINNGLSIAFNYLGIKYTEKNDIDYGYGAPFVSFQNGNLLGINYLVEDRFFIGSNPENLNTGGAKFYSIVSADLTSATQVGTVSYSQVPEPMTLGGTVVTGTLGLWLKRKKKAPAVAK</sequence>
<feature type="signal peptide" evidence="1">
    <location>
        <begin position="1"/>
        <end position="27"/>
    </location>
</feature>
<gene>
    <name evidence="2" type="ORF">A6770_31560</name>
</gene>
<keyword evidence="3" id="KW-1185">Reference proteome</keyword>
<keyword evidence="1" id="KW-0732">Signal</keyword>